<dbReference type="GeneID" id="38118343"/>
<name>A0A3D8R8T1_9EURO</name>
<dbReference type="Proteomes" id="UP000256690">
    <property type="component" value="Unassembled WGS sequence"/>
</dbReference>
<evidence type="ECO:0000313" key="1">
    <source>
        <dbReference type="EMBL" id="RDW70462.1"/>
    </source>
</evidence>
<protein>
    <submittedName>
        <fullName evidence="1">Uncharacterized protein</fullName>
    </submittedName>
</protein>
<dbReference type="AlphaFoldDB" id="A0A3D8R8T1"/>
<evidence type="ECO:0000313" key="2">
    <source>
        <dbReference type="Proteomes" id="UP000256690"/>
    </source>
</evidence>
<sequence>MAKDRDLERQTFPRPLRQRSPVFAKRYRWGEQDSNYSISSISPSRGAAAADTPPAGQFLAQVFLSLRN</sequence>
<reference evidence="1 2" key="1">
    <citation type="journal article" date="2018" name="IMA Fungus">
        <title>IMA Genome-F 9: Draft genome sequence of Annulohypoxylon stygium, Aspergillus mulundensis, Berkeleyomyces basicola (syn. Thielaviopsis basicola), Ceratocystis smalleyi, two Cercospora beticola strains, Coleophoma cylindrospora, Fusarium fracticaudum, Phialophora cf. hyalina, and Morchella septimelata.</title>
        <authorList>
            <person name="Wingfield B.D."/>
            <person name="Bills G.F."/>
            <person name="Dong Y."/>
            <person name="Huang W."/>
            <person name="Nel W.J."/>
            <person name="Swalarsk-Parry B.S."/>
            <person name="Vaghefi N."/>
            <person name="Wilken P.M."/>
            <person name="An Z."/>
            <person name="de Beer Z.W."/>
            <person name="De Vos L."/>
            <person name="Chen L."/>
            <person name="Duong T.A."/>
            <person name="Gao Y."/>
            <person name="Hammerbacher A."/>
            <person name="Kikkert J.R."/>
            <person name="Li Y."/>
            <person name="Li H."/>
            <person name="Li K."/>
            <person name="Li Q."/>
            <person name="Liu X."/>
            <person name="Ma X."/>
            <person name="Naidoo K."/>
            <person name="Pethybridge S.J."/>
            <person name="Sun J."/>
            <person name="Steenkamp E.T."/>
            <person name="van der Nest M.A."/>
            <person name="van Wyk S."/>
            <person name="Wingfield M.J."/>
            <person name="Xiong C."/>
            <person name="Yue Q."/>
            <person name="Zhang X."/>
        </authorList>
    </citation>
    <scope>NUCLEOTIDE SEQUENCE [LARGE SCALE GENOMIC DNA]</scope>
    <source>
        <strain evidence="1 2">DSM 5745</strain>
    </source>
</reference>
<accession>A0A3D8R8T1</accession>
<gene>
    <name evidence="1" type="ORF">DSM5745_07973</name>
</gene>
<organism evidence="1 2">
    <name type="scientific">Aspergillus mulundensis</name>
    <dbReference type="NCBI Taxonomy" id="1810919"/>
    <lineage>
        <taxon>Eukaryota</taxon>
        <taxon>Fungi</taxon>
        <taxon>Dikarya</taxon>
        <taxon>Ascomycota</taxon>
        <taxon>Pezizomycotina</taxon>
        <taxon>Eurotiomycetes</taxon>
        <taxon>Eurotiomycetidae</taxon>
        <taxon>Eurotiales</taxon>
        <taxon>Aspergillaceae</taxon>
        <taxon>Aspergillus</taxon>
        <taxon>Aspergillus subgen. Nidulantes</taxon>
    </lineage>
</organism>
<dbReference type="EMBL" id="PVWQ01000010">
    <property type="protein sequence ID" value="RDW70462.1"/>
    <property type="molecule type" value="Genomic_DNA"/>
</dbReference>
<dbReference type="RefSeq" id="XP_026600993.1">
    <property type="nucleotide sequence ID" value="XM_026749989.1"/>
</dbReference>
<keyword evidence="2" id="KW-1185">Reference proteome</keyword>
<comment type="caution">
    <text evidence="1">The sequence shown here is derived from an EMBL/GenBank/DDBJ whole genome shotgun (WGS) entry which is preliminary data.</text>
</comment>
<proteinExistence type="predicted"/>